<feature type="compositionally biased region" description="Basic residues" evidence="1">
    <location>
        <begin position="467"/>
        <end position="476"/>
    </location>
</feature>
<dbReference type="InterPro" id="IPR036770">
    <property type="entry name" value="Ankyrin_rpt-contain_sf"/>
</dbReference>
<dbReference type="AlphaFoldDB" id="A0A6H5IAD9"/>
<dbReference type="Gene3D" id="1.25.40.20">
    <property type="entry name" value="Ankyrin repeat-containing domain"/>
    <property type="match status" value="1"/>
</dbReference>
<organism evidence="3 4">
    <name type="scientific">Trichogramma brassicae</name>
    <dbReference type="NCBI Taxonomy" id="86971"/>
    <lineage>
        <taxon>Eukaryota</taxon>
        <taxon>Metazoa</taxon>
        <taxon>Ecdysozoa</taxon>
        <taxon>Arthropoda</taxon>
        <taxon>Hexapoda</taxon>
        <taxon>Insecta</taxon>
        <taxon>Pterygota</taxon>
        <taxon>Neoptera</taxon>
        <taxon>Endopterygota</taxon>
        <taxon>Hymenoptera</taxon>
        <taxon>Apocrita</taxon>
        <taxon>Proctotrupomorpha</taxon>
        <taxon>Chalcidoidea</taxon>
        <taxon>Trichogrammatidae</taxon>
        <taxon>Trichogramma</taxon>
    </lineage>
</organism>
<gene>
    <name evidence="3" type="ORF">TBRA_LOCUS4537</name>
</gene>
<dbReference type="SUPFAM" id="SSF54236">
    <property type="entry name" value="Ubiquitin-like"/>
    <property type="match status" value="1"/>
</dbReference>
<evidence type="ECO:0000313" key="4">
    <source>
        <dbReference type="Proteomes" id="UP000479190"/>
    </source>
</evidence>
<feature type="region of interest" description="Disordered" evidence="1">
    <location>
        <begin position="410"/>
        <end position="480"/>
    </location>
</feature>
<dbReference type="Proteomes" id="UP000479190">
    <property type="component" value="Unassembled WGS sequence"/>
</dbReference>
<dbReference type="Gene3D" id="3.10.20.90">
    <property type="entry name" value="Phosphatidylinositol 3-kinase Catalytic Subunit, Chain A, domain 1"/>
    <property type="match status" value="1"/>
</dbReference>
<keyword evidence="4" id="KW-1185">Reference proteome</keyword>
<proteinExistence type="predicted"/>
<dbReference type="Pfam" id="PF09379">
    <property type="entry name" value="FERM_N"/>
    <property type="match status" value="1"/>
</dbReference>
<evidence type="ECO:0000313" key="3">
    <source>
        <dbReference type="EMBL" id="CAB0032607.1"/>
    </source>
</evidence>
<feature type="domain" description="FERM N-terminal" evidence="2">
    <location>
        <begin position="89"/>
        <end position="122"/>
    </location>
</feature>
<dbReference type="InterPro" id="IPR029071">
    <property type="entry name" value="Ubiquitin-like_domsf"/>
</dbReference>
<dbReference type="EMBL" id="CADCXV010000684">
    <property type="protein sequence ID" value="CAB0032607.1"/>
    <property type="molecule type" value="Genomic_DNA"/>
</dbReference>
<dbReference type="InterPro" id="IPR018979">
    <property type="entry name" value="FERM_N"/>
</dbReference>
<reference evidence="3 4" key="1">
    <citation type="submission" date="2020-02" db="EMBL/GenBank/DDBJ databases">
        <authorList>
            <person name="Ferguson B K."/>
        </authorList>
    </citation>
    <scope>NUCLEOTIDE SEQUENCE [LARGE SCALE GENOMIC DNA]</scope>
</reference>
<accession>A0A6H5IAD9</accession>
<sequence length="506" mass="57222">MISIWRTTTDYMMTIQFVSDQLFSARTTSSSVQLKLVASNHVFQGSADFALYLNMWSLDIERELLLLLLLAPRIATTIHRSPEYDGDFPQHKGKYILEHVCKQLNILETDYFGLRYVDSCRQRVSNLFLNTKLERHDYTRSTGRGIDFALRGEEAGNCSLLQQLHQQQPYPQILAYDVNYIDEESGLTHYHIACKAGFSNVRQFIEQRQDPNGLVLTGTNDSPLHLALDYVHFYNAAEILLRRSRSELSQCESRDVSARHLQASARGTEYLAQKLFQFCDGLRLQVQVNARDNMGNTPLQLAVNNLELNMVQYLGKCKGVDTSSLTFPSERHFDECVAFYASHKVESKWKYGADTVQFSGEILSAGSAAAQGGNHEISDLSAAQEGPAARPALLQSRRGCSSRRLYRSKRARRLRSRAARGQLHSREQAAAEADRVDRGEGAGAPSDAAQGLQSRAGGDALPEARRAARHLRRRSTSRQGNNNTYVYTMCVYNNNITYRERMRRCR</sequence>
<protein>
    <recommendedName>
        <fullName evidence="2">FERM N-terminal domain-containing protein</fullName>
    </recommendedName>
</protein>
<dbReference type="SUPFAM" id="SSF48403">
    <property type="entry name" value="Ankyrin repeat"/>
    <property type="match status" value="1"/>
</dbReference>
<feature type="compositionally biased region" description="Basic and acidic residues" evidence="1">
    <location>
        <begin position="424"/>
        <end position="440"/>
    </location>
</feature>
<dbReference type="OrthoDB" id="7669707at2759"/>
<evidence type="ECO:0000256" key="1">
    <source>
        <dbReference type="SAM" id="MobiDB-lite"/>
    </source>
</evidence>
<name>A0A6H5IAD9_9HYME</name>
<evidence type="ECO:0000259" key="2">
    <source>
        <dbReference type="Pfam" id="PF09379"/>
    </source>
</evidence>